<feature type="compositionally biased region" description="Polar residues" evidence="1">
    <location>
        <begin position="73"/>
        <end position="105"/>
    </location>
</feature>
<evidence type="ECO:0000313" key="2">
    <source>
        <dbReference type="EMBL" id="QSO47559.1"/>
    </source>
</evidence>
<evidence type="ECO:0000313" key="3">
    <source>
        <dbReference type="Proteomes" id="UP000663505"/>
    </source>
</evidence>
<dbReference type="AlphaFoldDB" id="A0A9X7VYT0"/>
<gene>
    <name evidence="2" type="ORF">JZ786_00360</name>
</gene>
<organism evidence="2 3">
    <name type="scientific">Alicyclobacillus mengziensis</name>
    <dbReference type="NCBI Taxonomy" id="2931921"/>
    <lineage>
        <taxon>Bacteria</taxon>
        <taxon>Bacillati</taxon>
        <taxon>Bacillota</taxon>
        <taxon>Bacilli</taxon>
        <taxon>Bacillales</taxon>
        <taxon>Alicyclobacillaceae</taxon>
        <taxon>Alicyclobacillus</taxon>
    </lineage>
</organism>
<evidence type="ECO:0000256" key="1">
    <source>
        <dbReference type="SAM" id="MobiDB-lite"/>
    </source>
</evidence>
<proteinExistence type="predicted"/>
<dbReference type="KEGG" id="afx:JZ786_00360"/>
<dbReference type="Proteomes" id="UP000663505">
    <property type="component" value="Chromosome"/>
</dbReference>
<protein>
    <submittedName>
        <fullName evidence="2">Uncharacterized protein</fullName>
    </submittedName>
</protein>
<accession>A0A9X7VYT0</accession>
<sequence>MPFWSDIEPYIDYWLQVNVNRHEESEPYRLDSRRSRRHRSDDPAVSQSLAHSTTKSVEKSVPNSHLLQIEESAATSEEMQSASTASIESGAPMQSSAPMQSATTEDGSHPHTAPARPYRTPKITTSADNHEEIEELKIRYIVGRKAGKDITRPNGKLIVSKGEVITRRMIAEAEEAGKLVELILNMVLEDFDL</sequence>
<dbReference type="EMBL" id="CP071182">
    <property type="protein sequence ID" value="QSO47559.1"/>
    <property type="molecule type" value="Genomic_DNA"/>
</dbReference>
<feature type="region of interest" description="Disordered" evidence="1">
    <location>
        <begin position="25"/>
        <end position="123"/>
    </location>
</feature>
<feature type="compositionally biased region" description="Polar residues" evidence="1">
    <location>
        <begin position="45"/>
        <end position="66"/>
    </location>
</feature>
<keyword evidence="3" id="KW-1185">Reference proteome</keyword>
<name>A0A9X7VYT0_9BACL</name>
<dbReference type="RefSeq" id="WP_206656903.1">
    <property type="nucleotide sequence ID" value="NZ_CP071182.1"/>
</dbReference>
<reference evidence="2 3" key="1">
    <citation type="submission" date="2021-02" db="EMBL/GenBank/DDBJ databases">
        <title>Alicyclobacillus curvatus sp. nov. and Alicyclobacillus mengziensis sp. nov., two acidophilic bacteria isolated from acid mine drainage.</title>
        <authorList>
            <person name="Huang Y."/>
        </authorList>
    </citation>
    <scope>NUCLEOTIDE SEQUENCE [LARGE SCALE GENOMIC DNA]</scope>
    <source>
        <strain evidence="2 3">S30H14</strain>
    </source>
</reference>